<dbReference type="InterPro" id="IPR008271">
    <property type="entry name" value="Ser/Thr_kinase_AS"/>
</dbReference>
<dbReference type="RefSeq" id="XP_051608030.1">
    <property type="nucleotide sequence ID" value="XM_051752963.1"/>
</dbReference>
<proteinExistence type="predicted"/>
<dbReference type="Gene3D" id="1.10.510.10">
    <property type="entry name" value="Transferase(Phosphotransferase) domain 1"/>
    <property type="match status" value="1"/>
</dbReference>
<dbReference type="GO" id="GO:0005634">
    <property type="term" value="C:nucleus"/>
    <property type="evidence" value="ECO:0007669"/>
    <property type="project" value="TreeGrafter"/>
</dbReference>
<name>A0AAD5BDJ0_9ASCO</name>
<gene>
    <name evidence="3" type="ORF">KGF57_003534</name>
</gene>
<dbReference type="Proteomes" id="UP001204833">
    <property type="component" value="Unassembled WGS sequence"/>
</dbReference>
<dbReference type="SUPFAM" id="SSF56112">
    <property type="entry name" value="Protein kinase-like (PK-like)"/>
    <property type="match status" value="1"/>
</dbReference>
<dbReference type="GO" id="GO:0044773">
    <property type="term" value="P:mitotic DNA damage checkpoint signaling"/>
    <property type="evidence" value="ECO:0007669"/>
    <property type="project" value="TreeGrafter"/>
</dbReference>
<dbReference type="GeneID" id="76151592"/>
<feature type="compositionally biased region" description="Basic and acidic residues" evidence="1">
    <location>
        <begin position="1"/>
        <end position="11"/>
    </location>
</feature>
<evidence type="ECO:0000259" key="2">
    <source>
        <dbReference type="PROSITE" id="PS50011"/>
    </source>
</evidence>
<reference evidence="3 4" key="1">
    <citation type="journal article" date="2022" name="DNA Res.">
        <title>Genome analysis of five recently described species of the CUG-Ser clade uncovers Candida theae as a new hybrid lineage with pathogenic potential in the Candida parapsilosis species complex.</title>
        <authorList>
            <person name="Mixao V."/>
            <person name="Del Olmo V."/>
            <person name="Hegedusova E."/>
            <person name="Saus E."/>
            <person name="Pryszcz L."/>
            <person name="Cillingova A."/>
            <person name="Nosek J."/>
            <person name="Gabaldon T."/>
        </authorList>
    </citation>
    <scope>NUCLEOTIDE SEQUENCE [LARGE SCALE GENOMIC DNA]</scope>
    <source>
        <strain evidence="3 4">CBS 12239</strain>
    </source>
</reference>
<dbReference type="PANTHER" id="PTHR44167:SF30">
    <property type="entry name" value="PHOSPHORYLASE KINASE"/>
    <property type="match status" value="1"/>
</dbReference>
<dbReference type="SMART" id="SM00220">
    <property type="entry name" value="S_TKc"/>
    <property type="match status" value="1"/>
</dbReference>
<keyword evidence="4" id="KW-1185">Reference proteome</keyword>
<feature type="compositionally biased region" description="Low complexity" evidence="1">
    <location>
        <begin position="367"/>
        <end position="404"/>
    </location>
</feature>
<feature type="compositionally biased region" description="Low complexity" evidence="1">
    <location>
        <begin position="413"/>
        <end position="434"/>
    </location>
</feature>
<dbReference type="GO" id="GO:0005524">
    <property type="term" value="F:ATP binding"/>
    <property type="evidence" value="ECO:0007669"/>
    <property type="project" value="InterPro"/>
</dbReference>
<evidence type="ECO:0000313" key="4">
    <source>
        <dbReference type="Proteomes" id="UP001204833"/>
    </source>
</evidence>
<accession>A0AAD5BDJ0</accession>
<dbReference type="GO" id="GO:0004674">
    <property type="term" value="F:protein serine/threonine kinase activity"/>
    <property type="evidence" value="ECO:0007669"/>
    <property type="project" value="TreeGrafter"/>
</dbReference>
<dbReference type="AlphaFoldDB" id="A0AAD5BDJ0"/>
<dbReference type="PROSITE" id="PS00108">
    <property type="entry name" value="PROTEIN_KINASE_ST"/>
    <property type="match status" value="1"/>
</dbReference>
<dbReference type="PROSITE" id="PS50011">
    <property type="entry name" value="PROTEIN_KINASE_DOM"/>
    <property type="match status" value="1"/>
</dbReference>
<dbReference type="InterPro" id="IPR000719">
    <property type="entry name" value="Prot_kinase_dom"/>
</dbReference>
<dbReference type="PANTHER" id="PTHR44167">
    <property type="entry name" value="OVARIAN-SPECIFIC SERINE/THREONINE-PROTEIN KINASE LOK-RELATED"/>
    <property type="match status" value="1"/>
</dbReference>
<feature type="domain" description="Protein kinase" evidence="2">
    <location>
        <begin position="46"/>
        <end position="474"/>
    </location>
</feature>
<feature type="region of interest" description="Disordered" evidence="1">
    <location>
        <begin position="336"/>
        <end position="434"/>
    </location>
</feature>
<feature type="compositionally biased region" description="Low complexity" evidence="1">
    <location>
        <begin position="12"/>
        <end position="33"/>
    </location>
</feature>
<dbReference type="Pfam" id="PF00069">
    <property type="entry name" value="Pkinase"/>
    <property type="match status" value="1"/>
</dbReference>
<comment type="caution">
    <text evidence="3">The sequence shown here is derived from an EMBL/GenBank/DDBJ whole genome shotgun (WGS) entry which is preliminary data.</text>
</comment>
<evidence type="ECO:0000256" key="1">
    <source>
        <dbReference type="SAM" id="MobiDB-lite"/>
    </source>
</evidence>
<sequence length="489" mass="55365">MLSTKRDDPRDVPQQQKQQQQQDPSPDPSSFPDLSTLPIIGRDYFKTSSKPIYEGANGIIFKGTDCNHTKPVVLKRIKQKPEEEHQQYLDLVWREYTNVKAVSSCRNIIPVLDLASISSGSREEKQKSEQPQKHFQLENEVSLILPYYPRGDLLDFLSKARRFQVEISSNLRDSLFKQIVRGVQFLHNHNIVHRDLKPENILIDDDGVLKISDFGYSFNLRDPQAITASFKQTPHFLISGTPSFKAPELFDIEVQLQSGEFSINQYCVSSHDYQNLKLVDLWSLGICYFVIYLMKSPWGLANSQDPKNVVFLKYVESYPHSANQMKALLTELNRLGSGANPSGANTSPSQRPQISTLSNQHQHQSPHSNNNATNRNRSRSQSRSQSRSTNHSHSQINLSQLNLHSQHHHANESSSTSSLASSPPSSAGSPSSSNSAIHLFKSLHYDSREYILKLLNPQASARISTEELLESKWLSQVYANSKDLIKLMK</sequence>
<protein>
    <recommendedName>
        <fullName evidence="2">Protein kinase domain-containing protein</fullName>
    </recommendedName>
</protein>
<organism evidence="3 4">
    <name type="scientific">Candida theae</name>
    <dbReference type="NCBI Taxonomy" id="1198502"/>
    <lineage>
        <taxon>Eukaryota</taxon>
        <taxon>Fungi</taxon>
        <taxon>Dikarya</taxon>
        <taxon>Ascomycota</taxon>
        <taxon>Saccharomycotina</taxon>
        <taxon>Pichiomycetes</taxon>
        <taxon>Debaryomycetaceae</taxon>
        <taxon>Candida/Lodderomyces clade</taxon>
        <taxon>Candida</taxon>
    </lineage>
</organism>
<dbReference type="EMBL" id="JAIHNG010000129">
    <property type="protein sequence ID" value="KAI5956048.1"/>
    <property type="molecule type" value="Genomic_DNA"/>
</dbReference>
<dbReference type="InterPro" id="IPR011009">
    <property type="entry name" value="Kinase-like_dom_sf"/>
</dbReference>
<feature type="region of interest" description="Disordered" evidence="1">
    <location>
        <begin position="1"/>
        <end position="34"/>
    </location>
</feature>
<evidence type="ECO:0000313" key="3">
    <source>
        <dbReference type="EMBL" id="KAI5956048.1"/>
    </source>
</evidence>
<feature type="compositionally biased region" description="Polar residues" evidence="1">
    <location>
        <begin position="339"/>
        <end position="366"/>
    </location>
</feature>